<accession>A0A401RE22</accession>
<keyword evidence="3" id="KW-1185">Reference proteome</keyword>
<protein>
    <submittedName>
        <fullName evidence="2">Uncharacterized protein</fullName>
    </submittedName>
</protein>
<name>A0A401RE22_CHIPU</name>
<feature type="region of interest" description="Disordered" evidence="1">
    <location>
        <begin position="177"/>
        <end position="204"/>
    </location>
</feature>
<evidence type="ECO:0000313" key="2">
    <source>
        <dbReference type="EMBL" id="GCC16401.1"/>
    </source>
</evidence>
<dbReference type="Proteomes" id="UP000287033">
    <property type="component" value="Unassembled WGS sequence"/>
</dbReference>
<sequence length="238" mass="25784">SQPCSDDDACSEVFLPTDSDYDSSDPLSPRELQSSPAPFRNPGSCQLSGSAPDVLQVNELRLKGDCEQLSNFRGVSDPASDCSQDLTRGTVNKVCMGKAPANTRSVSETQPRVPRYQKHRHFNQNKWLCFHPEPECLSLSLGVYKHRPEPELSSSKSPCLDQDLSIAESTRISLEESKSSDRGIIMDLSQKGSSQEEPSTLSLSICSPQSQGAELTALETDCDALGDTQGSDVVSSVL</sequence>
<feature type="compositionally biased region" description="Polar residues" evidence="1">
    <location>
        <begin position="190"/>
        <end position="204"/>
    </location>
</feature>
<organism evidence="2 3">
    <name type="scientific">Chiloscyllium punctatum</name>
    <name type="common">Brownbanded bambooshark</name>
    <name type="synonym">Hemiscyllium punctatum</name>
    <dbReference type="NCBI Taxonomy" id="137246"/>
    <lineage>
        <taxon>Eukaryota</taxon>
        <taxon>Metazoa</taxon>
        <taxon>Chordata</taxon>
        <taxon>Craniata</taxon>
        <taxon>Vertebrata</taxon>
        <taxon>Chondrichthyes</taxon>
        <taxon>Elasmobranchii</taxon>
        <taxon>Galeomorphii</taxon>
        <taxon>Galeoidea</taxon>
        <taxon>Orectolobiformes</taxon>
        <taxon>Hemiscylliidae</taxon>
        <taxon>Chiloscyllium</taxon>
    </lineage>
</organism>
<feature type="region of interest" description="Disordered" evidence="1">
    <location>
        <begin position="15"/>
        <end position="47"/>
    </location>
</feature>
<dbReference type="STRING" id="137246.A0A401RE22"/>
<comment type="caution">
    <text evidence="2">The sequence shown here is derived from an EMBL/GenBank/DDBJ whole genome shotgun (WGS) entry which is preliminary data.</text>
</comment>
<evidence type="ECO:0000313" key="3">
    <source>
        <dbReference type="Proteomes" id="UP000287033"/>
    </source>
</evidence>
<gene>
    <name evidence="2" type="ORF">chiPu_0022205</name>
</gene>
<feature type="non-terminal residue" evidence="2">
    <location>
        <position position="1"/>
    </location>
</feature>
<dbReference type="EMBL" id="BEZZ01006400">
    <property type="protein sequence ID" value="GCC16401.1"/>
    <property type="molecule type" value="Genomic_DNA"/>
</dbReference>
<dbReference type="AlphaFoldDB" id="A0A401RE22"/>
<reference evidence="2 3" key="1">
    <citation type="journal article" date="2018" name="Nat. Ecol. Evol.">
        <title>Shark genomes provide insights into elasmobranch evolution and the origin of vertebrates.</title>
        <authorList>
            <person name="Hara Y"/>
            <person name="Yamaguchi K"/>
            <person name="Onimaru K"/>
            <person name="Kadota M"/>
            <person name="Koyanagi M"/>
            <person name="Keeley SD"/>
            <person name="Tatsumi K"/>
            <person name="Tanaka K"/>
            <person name="Motone F"/>
            <person name="Kageyama Y"/>
            <person name="Nozu R"/>
            <person name="Adachi N"/>
            <person name="Nishimura O"/>
            <person name="Nakagawa R"/>
            <person name="Tanegashima C"/>
            <person name="Kiyatake I"/>
            <person name="Matsumoto R"/>
            <person name="Murakumo K"/>
            <person name="Nishida K"/>
            <person name="Terakita A"/>
            <person name="Kuratani S"/>
            <person name="Sato K"/>
            <person name="Hyodo S Kuraku.S."/>
        </authorList>
    </citation>
    <scope>NUCLEOTIDE SEQUENCE [LARGE SCALE GENOMIC DNA]</scope>
</reference>
<dbReference type="OrthoDB" id="2428204at2759"/>
<evidence type="ECO:0000256" key="1">
    <source>
        <dbReference type="SAM" id="MobiDB-lite"/>
    </source>
</evidence>
<proteinExistence type="predicted"/>